<dbReference type="OrthoDB" id="44283at2"/>
<dbReference type="GO" id="GO:0008782">
    <property type="term" value="F:adenosylhomocysteine nucleosidase activity"/>
    <property type="evidence" value="ECO:0007669"/>
    <property type="project" value="TreeGrafter"/>
</dbReference>
<dbReference type="GO" id="GO:0019284">
    <property type="term" value="P:L-methionine salvage from S-adenosylmethionine"/>
    <property type="evidence" value="ECO:0007669"/>
    <property type="project" value="TreeGrafter"/>
</dbReference>
<dbReference type="Proteomes" id="UP000288246">
    <property type="component" value="Unassembled WGS sequence"/>
</dbReference>
<name>A0A401UZR5_9CELL</name>
<dbReference type="GO" id="GO:0008930">
    <property type="term" value="F:methylthioadenosine nucleosidase activity"/>
    <property type="evidence" value="ECO:0007669"/>
    <property type="project" value="TreeGrafter"/>
</dbReference>
<organism evidence="3 4">
    <name type="scientific">Cellulomonas algicola</name>
    <dbReference type="NCBI Taxonomy" id="2071633"/>
    <lineage>
        <taxon>Bacteria</taxon>
        <taxon>Bacillati</taxon>
        <taxon>Actinomycetota</taxon>
        <taxon>Actinomycetes</taxon>
        <taxon>Micrococcales</taxon>
        <taxon>Cellulomonadaceae</taxon>
        <taxon>Cellulomonas</taxon>
    </lineage>
</organism>
<evidence type="ECO:0000313" key="4">
    <source>
        <dbReference type="Proteomes" id="UP000288246"/>
    </source>
</evidence>
<dbReference type="CDD" id="cd09008">
    <property type="entry name" value="MTAN"/>
    <property type="match status" value="1"/>
</dbReference>
<accession>A0A401UZR5</accession>
<dbReference type="AlphaFoldDB" id="A0A401UZR5"/>
<dbReference type="PANTHER" id="PTHR46832">
    <property type="entry name" value="5'-METHYLTHIOADENOSINE/S-ADENOSYLHOMOCYSTEINE NUCLEOSIDASE"/>
    <property type="match status" value="1"/>
</dbReference>
<dbReference type="EMBL" id="BHYL01000124">
    <property type="protein sequence ID" value="GCD20166.1"/>
    <property type="molecule type" value="Genomic_DNA"/>
</dbReference>
<dbReference type="InterPro" id="IPR035994">
    <property type="entry name" value="Nucleoside_phosphorylase_sf"/>
</dbReference>
<sequence length="355" mass="37289">MTANDIDVLVVTALKLERLAVRSHLTDIATETYSGLAADIGTSLTSPGQRIAVIETGPGNVDAGIFATRAEESFRPKCVVMFGVAGGVKDVAIGDVVASRKIYWVEAGKAANQFRSRPEFAPVSPSLLQLARAVSADNSWQARIKSDGGVWPATGRMPEAFVGPIVVGEKVVVDDRAEVAQIIAETFSDAIAVDMEDFGALRGGTTNERSKAIAIRGISDLMAHKADADAGGSQPLAAANGAAFLFDLLDRLANSTTVAGAEATAPPISDQINRFVSVARKLYPAGPQQDALWERAGGDASRLNLEGGGATRWWHAIQLIENGGGGSITIDTLLAQMREDFTNSDDLDGLVNGRS</sequence>
<comment type="caution">
    <text evidence="3">The sequence shown here is derived from an EMBL/GenBank/DDBJ whole genome shotgun (WGS) entry which is preliminary data.</text>
</comment>
<dbReference type="Pfam" id="PF01048">
    <property type="entry name" value="PNP_UDP_1"/>
    <property type="match status" value="1"/>
</dbReference>
<dbReference type="GO" id="GO:0009116">
    <property type="term" value="P:nucleoside metabolic process"/>
    <property type="evidence" value="ECO:0007669"/>
    <property type="project" value="InterPro"/>
</dbReference>
<feature type="domain" description="Nucleoside phosphorylase" evidence="1">
    <location>
        <begin position="10"/>
        <end position="246"/>
    </location>
</feature>
<dbReference type="GO" id="GO:0005829">
    <property type="term" value="C:cytosol"/>
    <property type="evidence" value="ECO:0007669"/>
    <property type="project" value="TreeGrafter"/>
</dbReference>
<reference evidence="3 4" key="1">
    <citation type="submission" date="2018-11" db="EMBL/GenBank/DDBJ databases">
        <title>Draft genome sequence of Cellulomonas takizawaensis strain TKZ-21.</title>
        <authorList>
            <person name="Yamamura H."/>
            <person name="Hayashi T."/>
            <person name="Hamada M."/>
            <person name="Serisawa Y."/>
            <person name="Matsuyama K."/>
            <person name="Nakagawa Y."/>
            <person name="Otoguro M."/>
            <person name="Yanagida F."/>
            <person name="Hayakawa M."/>
        </authorList>
    </citation>
    <scope>NUCLEOTIDE SEQUENCE [LARGE SCALE GENOMIC DNA]</scope>
    <source>
        <strain evidence="3 4">TKZ-21</strain>
    </source>
</reference>
<proteinExistence type="predicted"/>
<dbReference type="InterPro" id="IPR045430">
    <property type="entry name" value="EAD1"/>
</dbReference>
<dbReference type="SUPFAM" id="SSF53167">
    <property type="entry name" value="Purine and uridine phosphorylases"/>
    <property type="match status" value="1"/>
</dbReference>
<dbReference type="InterPro" id="IPR000845">
    <property type="entry name" value="Nucleoside_phosphorylase_d"/>
</dbReference>
<dbReference type="RefSeq" id="WP_124342683.1">
    <property type="nucleotide sequence ID" value="NZ_BHYL01000124.1"/>
</dbReference>
<evidence type="ECO:0000259" key="2">
    <source>
        <dbReference type="Pfam" id="PF19955"/>
    </source>
</evidence>
<dbReference type="Pfam" id="PF19955">
    <property type="entry name" value="EAD1"/>
    <property type="match status" value="1"/>
</dbReference>
<feature type="domain" description="Effector-associated" evidence="2">
    <location>
        <begin position="270"/>
        <end position="351"/>
    </location>
</feature>
<dbReference type="PANTHER" id="PTHR46832:SF1">
    <property type="entry name" value="5'-METHYLTHIOADENOSINE_S-ADENOSYLHOMOCYSTEINE NUCLEOSIDASE"/>
    <property type="match status" value="1"/>
</dbReference>
<gene>
    <name evidence="3" type="ORF">CTKZ_17280</name>
</gene>
<protein>
    <submittedName>
        <fullName evidence="3">Uncharacterized protein</fullName>
    </submittedName>
</protein>
<keyword evidence="4" id="KW-1185">Reference proteome</keyword>
<dbReference type="Gene3D" id="3.40.50.1580">
    <property type="entry name" value="Nucleoside phosphorylase domain"/>
    <property type="match status" value="1"/>
</dbReference>
<evidence type="ECO:0000313" key="3">
    <source>
        <dbReference type="EMBL" id="GCD20166.1"/>
    </source>
</evidence>
<evidence type="ECO:0000259" key="1">
    <source>
        <dbReference type="Pfam" id="PF01048"/>
    </source>
</evidence>